<reference evidence="7 8" key="1">
    <citation type="journal article" date="2016" name="Nat. Commun.">
        <title>Thousands of microbial genomes shed light on interconnected biogeochemical processes in an aquifer system.</title>
        <authorList>
            <person name="Anantharaman K."/>
            <person name="Brown C.T."/>
            <person name="Hug L.A."/>
            <person name="Sharon I."/>
            <person name="Castelle C.J."/>
            <person name="Probst A.J."/>
            <person name="Thomas B.C."/>
            <person name="Singh A."/>
            <person name="Wilkins M.J."/>
            <person name="Karaoz U."/>
            <person name="Brodie E.L."/>
            <person name="Williams K.H."/>
            <person name="Hubbard S.S."/>
            <person name="Banfield J.F."/>
        </authorList>
    </citation>
    <scope>NUCLEOTIDE SEQUENCE [LARGE SCALE GENOMIC DNA]</scope>
</reference>
<feature type="domain" description="PABS" evidence="6">
    <location>
        <begin position="213"/>
        <end position="447"/>
    </location>
</feature>
<sequence length="789" mass="89522">MKLLFKRYFLLTAIFITGAAVLIVEITATRILSPYFGNTLYTFSSVIGVVLTALSLGYYIGGVYSDKYPTQKLFFSIIILSGFSTLILRVLMSFLLPILGKSFTIISGPLITSTVLFFIPSFLLGMLSPYAVKLRQMSFPKEGVGRAAGEVFFWSTLGSIGGSIGAGFFLIPSFGLNQIINGVALVLFFLGFIGLIDSGEKNKKIILFLIVIFGLFTLIANVQVEKNFLYSKDGVYEKISIYDGFFEGRRTRFFQQDRSSSGAMFLDSDELVYDYTKYYALYKLSKKNPNNVLILGGGAYSIPKAVLKELPHASVDIVEIEPSLYDLAKKYFRLKKTDRLKNYVEDGRRFMFNSNDKYDLIFSDVYYSLYSVPVHFTTKEFFLLAKKKLSSDGIFIANFIGNLKRNKQSLLISEIKTFRSVFPNSYFFALDLPSSKSSQNIIFLGLNSSQKINFEDPKIKNNKDEIISNLKNKLIDIGKETFYSYTLLTDNYAPVEYLTAQVVKQTFEKKMDEFDPDRALDYIKKQLRFGPRYMSSEGHKLTQLFLTSELNKLSDETITQKWNYKSSDGRANTLVNIVGRFNTRENNRILLGAHYDTKRYADEDKINPKDPMPGANDGASGVAVLLEIAQFLSQVDTPPRMGVDIVFFDGEEGEDLSRTDWKPIGSQYFVKELKTMYPENKPLVGIVVDMICDKDLNIFQEGDSLDQASKQVNDFWQLAGKNWPLNFNTKSKYRILDDHTALNSSGIPSFLIIDYDYPYFHTTEDTLDKCSKDSLKVVGNSILNYIYSI</sequence>
<feature type="transmembrane region" description="Helical" evidence="5">
    <location>
        <begin position="73"/>
        <end position="99"/>
    </location>
</feature>
<keyword evidence="5" id="KW-0472">Membrane</keyword>
<dbReference type="SUPFAM" id="SSF53187">
    <property type="entry name" value="Zn-dependent exopeptidases"/>
    <property type="match status" value="1"/>
</dbReference>
<keyword evidence="2 4" id="KW-0808">Transferase</keyword>
<dbReference type="CDD" id="cd02440">
    <property type="entry name" value="AdoMet_MTases"/>
    <property type="match status" value="1"/>
</dbReference>
<dbReference type="InterPro" id="IPR036259">
    <property type="entry name" value="MFS_trans_sf"/>
</dbReference>
<dbReference type="Proteomes" id="UP000179270">
    <property type="component" value="Unassembled WGS sequence"/>
</dbReference>
<dbReference type="AlphaFoldDB" id="A0A1F7IAA0"/>
<dbReference type="SUPFAM" id="SSF53335">
    <property type="entry name" value="S-adenosyl-L-methionine-dependent methyltransferases"/>
    <property type="match status" value="1"/>
</dbReference>
<comment type="similarity">
    <text evidence="1">Belongs to the spermidine/spermine synthase family.</text>
</comment>
<dbReference type="STRING" id="1802055.A3A74_07135"/>
<keyword evidence="5" id="KW-0812">Transmembrane</keyword>
<comment type="caution">
    <text evidence="7">The sequence shown here is derived from an EMBL/GenBank/DDBJ whole genome shotgun (WGS) entry which is preliminary data.</text>
</comment>
<feature type="transmembrane region" description="Helical" evidence="5">
    <location>
        <begin position="105"/>
        <end position="130"/>
    </location>
</feature>
<feature type="active site" description="Proton acceptor" evidence="4">
    <location>
        <position position="364"/>
    </location>
</feature>
<dbReference type="SUPFAM" id="SSF103473">
    <property type="entry name" value="MFS general substrate transporter"/>
    <property type="match status" value="1"/>
</dbReference>
<feature type="transmembrane region" description="Helical" evidence="5">
    <location>
        <begin position="151"/>
        <end position="172"/>
    </location>
</feature>
<feature type="transmembrane region" description="Helical" evidence="5">
    <location>
        <begin position="178"/>
        <end position="196"/>
    </location>
</feature>
<dbReference type="Gene3D" id="3.40.630.10">
    <property type="entry name" value="Zn peptidases"/>
    <property type="match status" value="1"/>
</dbReference>
<feature type="transmembrane region" description="Helical" evidence="5">
    <location>
        <begin position="40"/>
        <end position="61"/>
    </location>
</feature>
<evidence type="ECO:0000256" key="3">
    <source>
        <dbReference type="ARBA" id="ARBA00023115"/>
    </source>
</evidence>
<name>A0A1F7IAA0_9BACT</name>
<proteinExistence type="inferred from homology"/>
<evidence type="ECO:0000256" key="1">
    <source>
        <dbReference type="ARBA" id="ARBA00007867"/>
    </source>
</evidence>
<dbReference type="Pfam" id="PF01564">
    <property type="entry name" value="Spermine_synth"/>
    <property type="match status" value="1"/>
</dbReference>
<evidence type="ECO:0000259" key="6">
    <source>
        <dbReference type="PROSITE" id="PS51006"/>
    </source>
</evidence>
<evidence type="ECO:0000313" key="8">
    <source>
        <dbReference type="Proteomes" id="UP000179270"/>
    </source>
</evidence>
<keyword evidence="5" id="KW-1133">Transmembrane helix</keyword>
<evidence type="ECO:0000313" key="7">
    <source>
        <dbReference type="EMBL" id="OGK40252.1"/>
    </source>
</evidence>
<dbReference type="NCBIfam" id="NF037959">
    <property type="entry name" value="MFS_SpdSyn"/>
    <property type="match status" value="1"/>
</dbReference>
<dbReference type="EMBL" id="MGAF01000034">
    <property type="protein sequence ID" value="OGK40252.1"/>
    <property type="molecule type" value="Genomic_DNA"/>
</dbReference>
<protein>
    <recommendedName>
        <fullName evidence="6">PABS domain-containing protein</fullName>
    </recommendedName>
</protein>
<dbReference type="Pfam" id="PF04389">
    <property type="entry name" value="Peptidase_M28"/>
    <property type="match status" value="1"/>
</dbReference>
<dbReference type="GO" id="GO:0006596">
    <property type="term" value="P:polyamine biosynthetic process"/>
    <property type="evidence" value="ECO:0007669"/>
    <property type="project" value="UniProtKB-UniRule"/>
</dbReference>
<dbReference type="InterPro" id="IPR029063">
    <property type="entry name" value="SAM-dependent_MTases_sf"/>
</dbReference>
<evidence type="ECO:0000256" key="4">
    <source>
        <dbReference type="PROSITE-ProRule" id="PRU00354"/>
    </source>
</evidence>
<dbReference type="InterPro" id="IPR030374">
    <property type="entry name" value="PABS"/>
</dbReference>
<dbReference type="Gene3D" id="3.40.50.150">
    <property type="entry name" value="Vaccinia Virus protein VP39"/>
    <property type="match status" value="1"/>
</dbReference>
<feature type="transmembrane region" description="Helical" evidence="5">
    <location>
        <begin position="7"/>
        <end position="28"/>
    </location>
</feature>
<dbReference type="PANTHER" id="PTHR43317">
    <property type="entry name" value="THERMOSPERMINE SYNTHASE ACAULIS5"/>
    <property type="match status" value="1"/>
</dbReference>
<organism evidence="7 8">
    <name type="scientific">Candidatus Roizmanbacteria bacterium RIFCSPLOWO2_01_FULL_35_13</name>
    <dbReference type="NCBI Taxonomy" id="1802055"/>
    <lineage>
        <taxon>Bacteria</taxon>
        <taxon>Candidatus Roizmaniibacteriota</taxon>
    </lineage>
</organism>
<dbReference type="GO" id="GO:0010487">
    <property type="term" value="F:thermospermine synthase activity"/>
    <property type="evidence" value="ECO:0007669"/>
    <property type="project" value="TreeGrafter"/>
</dbReference>
<gene>
    <name evidence="7" type="ORF">A3A74_07135</name>
</gene>
<evidence type="ECO:0000256" key="5">
    <source>
        <dbReference type="SAM" id="Phobius"/>
    </source>
</evidence>
<accession>A0A1F7IAA0</accession>
<dbReference type="InterPro" id="IPR007484">
    <property type="entry name" value="Peptidase_M28"/>
</dbReference>
<feature type="transmembrane region" description="Helical" evidence="5">
    <location>
        <begin position="205"/>
        <end position="224"/>
    </location>
</feature>
<dbReference type="PROSITE" id="PS51006">
    <property type="entry name" value="PABS_2"/>
    <property type="match status" value="1"/>
</dbReference>
<dbReference type="PANTHER" id="PTHR43317:SF1">
    <property type="entry name" value="THERMOSPERMINE SYNTHASE ACAULIS5"/>
    <property type="match status" value="1"/>
</dbReference>
<keyword evidence="3 4" id="KW-0620">Polyamine biosynthesis</keyword>
<evidence type="ECO:0000256" key="2">
    <source>
        <dbReference type="ARBA" id="ARBA00022679"/>
    </source>
</evidence>